<dbReference type="PANTHER" id="PTHR48084">
    <property type="entry name" value="2-OXOGLUTARATE OXIDOREDUCTASE SUBUNIT KORB-RELATED"/>
    <property type="match status" value="1"/>
</dbReference>
<name>A0A971S0E3_9BACT</name>
<dbReference type="InterPro" id="IPR029061">
    <property type="entry name" value="THDP-binding"/>
</dbReference>
<dbReference type="Pfam" id="PF12367">
    <property type="entry name" value="PFO_beta_C"/>
    <property type="match status" value="1"/>
</dbReference>
<evidence type="ECO:0000256" key="4">
    <source>
        <dbReference type="ARBA" id="ARBA00022723"/>
    </source>
</evidence>
<dbReference type="AlphaFoldDB" id="A0A971S0E3"/>
<evidence type="ECO:0000313" key="12">
    <source>
        <dbReference type="EMBL" id="NLW35255.1"/>
    </source>
</evidence>
<dbReference type="CDD" id="cd03375">
    <property type="entry name" value="TPP_OGFOR"/>
    <property type="match status" value="1"/>
</dbReference>
<dbReference type="InterPro" id="IPR011896">
    <property type="entry name" value="OFOB"/>
</dbReference>
<evidence type="ECO:0000259" key="11">
    <source>
        <dbReference type="Pfam" id="PF12367"/>
    </source>
</evidence>
<gene>
    <name evidence="12" type="ORF">GXY80_07215</name>
</gene>
<keyword evidence="7" id="KW-0408">Iron</keyword>
<dbReference type="GO" id="GO:0044281">
    <property type="term" value="P:small molecule metabolic process"/>
    <property type="evidence" value="ECO:0007669"/>
    <property type="project" value="UniProtKB-ARBA"/>
</dbReference>
<evidence type="ECO:0000256" key="7">
    <source>
        <dbReference type="ARBA" id="ARBA00023004"/>
    </source>
</evidence>
<feature type="domain" description="Thiamine pyrophosphate enzyme TPP-binding" evidence="10">
    <location>
        <begin position="53"/>
        <end position="194"/>
    </location>
</feature>
<dbReference type="Pfam" id="PF02775">
    <property type="entry name" value="TPP_enzyme_C"/>
    <property type="match status" value="1"/>
</dbReference>
<reference evidence="12" key="2">
    <citation type="submission" date="2020-01" db="EMBL/GenBank/DDBJ databases">
        <authorList>
            <person name="Campanaro S."/>
        </authorList>
    </citation>
    <scope>NUCLEOTIDE SEQUENCE</scope>
    <source>
        <strain evidence="12">AS06rmzACSIP_7</strain>
    </source>
</reference>
<accession>A0A971S0E3</accession>
<organism evidence="12 13">
    <name type="scientific">Syntrophorhabdus aromaticivorans</name>
    <dbReference type="NCBI Taxonomy" id="328301"/>
    <lineage>
        <taxon>Bacteria</taxon>
        <taxon>Pseudomonadati</taxon>
        <taxon>Thermodesulfobacteriota</taxon>
        <taxon>Syntrophorhabdia</taxon>
        <taxon>Syntrophorhabdales</taxon>
        <taxon>Syntrophorhabdaceae</taxon>
        <taxon>Syntrophorhabdus</taxon>
    </lineage>
</organism>
<evidence type="ECO:0000313" key="13">
    <source>
        <dbReference type="Proteomes" id="UP000777265"/>
    </source>
</evidence>
<dbReference type="EMBL" id="JAAYEE010000116">
    <property type="protein sequence ID" value="NLW35255.1"/>
    <property type="molecule type" value="Genomic_DNA"/>
</dbReference>
<keyword evidence="8" id="KW-0411">Iron-sulfur</keyword>
<comment type="caution">
    <text evidence="12">The sequence shown here is derived from an EMBL/GenBank/DDBJ whole genome shotgun (WGS) entry which is preliminary data.</text>
</comment>
<proteinExistence type="predicted"/>
<comment type="cofactor">
    <cofactor evidence="3">
        <name>[4Fe-4S] cluster</name>
        <dbReference type="ChEBI" id="CHEBI:49883"/>
    </cofactor>
</comment>
<comment type="cofactor">
    <cofactor evidence="1">
        <name>Mg(2+)</name>
        <dbReference type="ChEBI" id="CHEBI:18420"/>
    </cofactor>
</comment>
<dbReference type="SUPFAM" id="SSF52518">
    <property type="entry name" value="Thiamin diphosphate-binding fold (THDP-binding)"/>
    <property type="match status" value="1"/>
</dbReference>
<evidence type="ECO:0000256" key="3">
    <source>
        <dbReference type="ARBA" id="ARBA00001966"/>
    </source>
</evidence>
<dbReference type="InterPro" id="IPR011766">
    <property type="entry name" value="TPP_enzyme_TPP-bd"/>
</dbReference>
<dbReference type="GO" id="GO:0045333">
    <property type="term" value="P:cellular respiration"/>
    <property type="evidence" value="ECO:0007669"/>
    <property type="project" value="UniProtKB-ARBA"/>
</dbReference>
<dbReference type="GO" id="GO:0030976">
    <property type="term" value="F:thiamine pyrophosphate binding"/>
    <property type="evidence" value="ECO:0007669"/>
    <property type="project" value="InterPro"/>
</dbReference>
<evidence type="ECO:0000256" key="6">
    <source>
        <dbReference type="ARBA" id="ARBA00023002"/>
    </source>
</evidence>
<dbReference type="GO" id="GO:0051536">
    <property type="term" value="F:iron-sulfur cluster binding"/>
    <property type="evidence" value="ECO:0007669"/>
    <property type="project" value="UniProtKB-KW"/>
</dbReference>
<keyword evidence="6" id="KW-0560">Oxidoreductase</keyword>
<feature type="domain" description="Pyruvate ferredoxin oxidoreductase beta subunit C-terminal" evidence="11">
    <location>
        <begin position="198"/>
        <end position="260"/>
    </location>
</feature>
<dbReference type="GO" id="GO:0016625">
    <property type="term" value="F:oxidoreductase activity, acting on the aldehyde or oxo group of donors, iron-sulfur protein as acceptor"/>
    <property type="evidence" value="ECO:0007669"/>
    <property type="project" value="UniProtKB-ARBA"/>
</dbReference>
<evidence type="ECO:0000259" key="10">
    <source>
        <dbReference type="Pfam" id="PF02775"/>
    </source>
</evidence>
<dbReference type="PANTHER" id="PTHR48084:SF4">
    <property type="entry name" value="2-OXOGLUTARATE OXIDOREDUCTASE SUBUNIT KORB"/>
    <property type="match status" value="1"/>
</dbReference>
<protein>
    <submittedName>
        <fullName evidence="12">2-oxoacid:ferredoxin oxidoreductase subunit beta</fullName>
    </submittedName>
</protein>
<comment type="cofactor">
    <cofactor evidence="2">
        <name>thiamine diphosphate</name>
        <dbReference type="ChEBI" id="CHEBI:58937"/>
    </cofactor>
</comment>
<evidence type="ECO:0000256" key="2">
    <source>
        <dbReference type="ARBA" id="ARBA00001964"/>
    </source>
</evidence>
<dbReference type="InterPro" id="IPR032686">
    <property type="entry name" value="PFO_beta_C"/>
</dbReference>
<evidence type="ECO:0000256" key="9">
    <source>
        <dbReference type="ARBA" id="ARBA00023052"/>
    </source>
</evidence>
<sequence>MPTLNDYKGQVPAWCPGCGNYGILKAFKEAFVEMEIEPHQFLIVSGIGQAGKFPHYLRCNTFNGLHGRTLPVATGAKLANHEMLVVAVGGDGDCYGEGGNHLVHAMRRNIGVKLFVHDNQIYGLTKGQASPTSAEGMVTKNQPFGVLSEQFSPMAMAVALDCSFAARGYAGDQEHLKGLIKEAVRHKGFSLVDILQPCVTFNKINTYAWYGQRVYRIEPDYDPEDRAAAFEKALEWGEKIPIGLIYRKHRPTFEERVPVIDGSPLVNRSIFSDAMRERLRATMEKYW</sequence>
<dbReference type="Gene3D" id="3.40.50.970">
    <property type="match status" value="1"/>
</dbReference>
<dbReference type="NCBIfam" id="TIGR02177">
    <property type="entry name" value="PorB_KorB"/>
    <property type="match status" value="1"/>
</dbReference>
<evidence type="ECO:0000256" key="5">
    <source>
        <dbReference type="ARBA" id="ARBA00022842"/>
    </source>
</evidence>
<keyword evidence="9" id="KW-0786">Thiamine pyrophosphate</keyword>
<dbReference type="Proteomes" id="UP000777265">
    <property type="component" value="Unassembled WGS sequence"/>
</dbReference>
<keyword evidence="4" id="KW-0479">Metal-binding</keyword>
<evidence type="ECO:0000256" key="1">
    <source>
        <dbReference type="ARBA" id="ARBA00001946"/>
    </source>
</evidence>
<dbReference type="GO" id="GO:0046872">
    <property type="term" value="F:metal ion binding"/>
    <property type="evidence" value="ECO:0007669"/>
    <property type="project" value="UniProtKB-KW"/>
</dbReference>
<reference evidence="12" key="1">
    <citation type="journal article" date="2020" name="Biotechnol. Biofuels">
        <title>New insights from the biogas microbiome by comprehensive genome-resolved metagenomics of nearly 1600 species originating from multiple anaerobic digesters.</title>
        <authorList>
            <person name="Campanaro S."/>
            <person name="Treu L."/>
            <person name="Rodriguez-R L.M."/>
            <person name="Kovalovszki A."/>
            <person name="Ziels R.M."/>
            <person name="Maus I."/>
            <person name="Zhu X."/>
            <person name="Kougias P.G."/>
            <person name="Basile A."/>
            <person name="Luo G."/>
            <person name="Schluter A."/>
            <person name="Konstantinidis K.T."/>
            <person name="Angelidaki I."/>
        </authorList>
    </citation>
    <scope>NUCLEOTIDE SEQUENCE</scope>
    <source>
        <strain evidence="12">AS06rmzACSIP_7</strain>
    </source>
</reference>
<evidence type="ECO:0000256" key="8">
    <source>
        <dbReference type="ARBA" id="ARBA00023014"/>
    </source>
</evidence>
<dbReference type="InterPro" id="IPR051457">
    <property type="entry name" value="2-oxoacid:Fd_oxidoreductase"/>
</dbReference>
<keyword evidence="5" id="KW-0460">Magnesium</keyword>